<protein>
    <submittedName>
        <fullName evidence="4">(R)-stereoselective amidase</fullName>
        <ecNumber evidence="4">3.5.1.100</ecNumber>
    </submittedName>
</protein>
<dbReference type="EC" id="3.5.1.100" evidence="4"/>
<keyword evidence="2 4" id="KW-0378">Hydrolase</keyword>
<dbReference type="PROSITE" id="PS01227">
    <property type="entry name" value="UPF0012"/>
    <property type="match status" value="1"/>
</dbReference>
<dbReference type="RefSeq" id="WP_073605170.1">
    <property type="nucleotide sequence ID" value="NZ_FQXZ01000039.1"/>
</dbReference>
<keyword evidence="5" id="KW-1185">Reference proteome</keyword>
<dbReference type="InterPro" id="IPR001110">
    <property type="entry name" value="UPF0012_CS"/>
</dbReference>
<feature type="domain" description="CN hydrolase" evidence="3">
    <location>
        <begin position="1"/>
        <end position="236"/>
    </location>
</feature>
<dbReference type="EMBL" id="FQXZ01000039">
    <property type="protein sequence ID" value="SHI35580.1"/>
    <property type="molecule type" value="Genomic_DNA"/>
</dbReference>
<dbReference type="Proteomes" id="UP000184608">
    <property type="component" value="Unassembled WGS sequence"/>
</dbReference>
<evidence type="ECO:0000256" key="1">
    <source>
        <dbReference type="ARBA" id="ARBA00010613"/>
    </source>
</evidence>
<reference evidence="4 5" key="1">
    <citation type="submission" date="2016-11" db="EMBL/GenBank/DDBJ databases">
        <authorList>
            <person name="Jaros S."/>
            <person name="Januszkiewicz K."/>
            <person name="Wedrychowicz H."/>
        </authorList>
    </citation>
    <scope>NUCLEOTIDE SEQUENCE [LARGE SCALE GENOMIC DNA]</scope>
    <source>
        <strain evidence="4 5">CECT 7868</strain>
    </source>
</reference>
<dbReference type="InterPro" id="IPR044083">
    <property type="entry name" value="RamA-like"/>
</dbReference>
<name>A0A1M6AGF4_9VIBR</name>
<dbReference type="AlphaFoldDB" id="A0A1M6AGF4"/>
<dbReference type="InterPro" id="IPR036526">
    <property type="entry name" value="C-N_Hydrolase_sf"/>
</dbReference>
<dbReference type="SUPFAM" id="SSF56317">
    <property type="entry name" value="Carbon-nitrogen hydrolase"/>
    <property type="match status" value="1"/>
</dbReference>
<evidence type="ECO:0000313" key="5">
    <source>
        <dbReference type="Proteomes" id="UP000184608"/>
    </source>
</evidence>
<dbReference type="PANTHER" id="PTHR43674:SF2">
    <property type="entry name" value="BETA-UREIDOPROPIONASE"/>
    <property type="match status" value="1"/>
</dbReference>
<proteinExistence type="inferred from homology"/>
<comment type="similarity">
    <text evidence="1">Belongs to the carbon-nitrogen hydrolase superfamily. NIT1/NIT2 family.</text>
</comment>
<dbReference type="GO" id="GO:0016811">
    <property type="term" value="F:hydrolase activity, acting on carbon-nitrogen (but not peptide) bonds, in linear amides"/>
    <property type="evidence" value="ECO:0007669"/>
    <property type="project" value="UniProtKB-ARBA"/>
</dbReference>
<evidence type="ECO:0000313" key="4">
    <source>
        <dbReference type="EMBL" id="SHI35580.1"/>
    </source>
</evidence>
<dbReference type="PANTHER" id="PTHR43674">
    <property type="entry name" value="NITRILASE C965.09-RELATED"/>
    <property type="match status" value="1"/>
</dbReference>
<organism evidence="4 5">
    <name type="scientific">Vibrio aerogenes CECT 7868</name>
    <dbReference type="NCBI Taxonomy" id="1216006"/>
    <lineage>
        <taxon>Bacteria</taxon>
        <taxon>Pseudomonadati</taxon>
        <taxon>Pseudomonadota</taxon>
        <taxon>Gammaproteobacteria</taxon>
        <taxon>Vibrionales</taxon>
        <taxon>Vibrionaceae</taxon>
        <taxon>Vibrio</taxon>
    </lineage>
</organism>
<dbReference type="OrthoDB" id="9803803at2"/>
<dbReference type="Pfam" id="PF00795">
    <property type="entry name" value="CN_hydrolase"/>
    <property type="match status" value="1"/>
</dbReference>
<dbReference type="CDD" id="cd07576">
    <property type="entry name" value="R-amidase_like"/>
    <property type="match status" value="1"/>
</dbReference>
<dbReference type="STRING" id="1216006.VA7868_03572"/>
<evidence type="ECO:0000259" key="3">
    <source>
        <dbReference type="PROSITE" id="PS50263"/>
    </source>
</evidence>
<dbReference type="PROSITE" id="PS50263">
    <property type="entry name" value="CN_HYDROLASE"/>
    <property type="match status" value="1"/>
</dbReference>
<dbReference type="InterPro" id="IPR050345">
    <property type="entry name" value="Aliph_Amidase/BUP"/>
</dbReference>
<accession>A0A1M6AGF4</accession>
<evidence type="ECO:0000256" key="2">
    <source>
        <dbReference type="ARBA" id="ARBA00022801"/>
    </source>
</evidence>
<dbReference type="Gene3D" id="3.60.110.10">
    <property type="entry name" value="Carbon-nitrogen hydrolase"/>
    <property type="match status" value="1"/>
</dbReference>
<dbReference type="InterPro" id="IPR003010">
    <property type="entry name" value="C-N_Hydrolase"/>
</dbReference>
<sequence>MKVGLYQSLPTDGEIEKGFSTIENCLSAAVQGGAQMLVFPELFLPGYNRPDLHRAAAQTMDGAWMQRLSGLTKEYSCGLTIGWAEACGDKVYNAATCFDQTGNILAHYRKIQLFGEMEKQSFVAGDAYQTFSWGGQKAALLICYDIEFPQHCRALARQGVTLIFVPTANPKGYEHVSRVLVPARAAEMAVTIVYANYCGTEQGLSYAGHSLIAGPDSQPIAAAGLTETLFITDINAQMEFEVSTNTTQLTDYQEII</sequence>
<gene>
    <name evidence="4" type="primary">ramA_2</name>
    <name evidence="4" type="ORF">VA7868_03572</name>
</gene>